<sequence length="129" mass="13525">MKTHFGVIVLLIGSLYPITSEAVKCYNYLSDSQKAKCDGEICVKTTATVSGITAASGSCVISKDFGCTESTIVGIKTTTCYCDTDLCNGDELGHPEPTDPCNGAEEVGRRPGILLGLLLSALMSLLIAQ</sequence>
<dbReference type="EMBL" id="AMQN01013018">
    <property type="status" value="NOT_ANNOTATED_CDS"/>
    <property type="molecule type" value="Genomic_DNA"/>
</dbReference>
<gene>
    <name evidence="2" type="ORF">CAPTEDRAFT_218141</name>
</gene>
<organism evidence="2">
    <name type="scientific">Capitella teleta</name>
    <name type="common">Polychaete worm</name>
    <dbReference type="NCBI Taxonomy" id="283909"/>
    <lineage>
        <taxon>Eukaryota</taxon>
        <taxon>Metazoa</taxon>
        <taxon>Spiralia</taxon>
        <taxon>Lophotrochozoa</taxon>
        <taxon>Annelida</taxon>
        <taxon>Polychaeta</taxon>
        <taxon>Sedentaria</taxon>
        <taxon>Scolecida</taxon>
        <taxon>Capitellidae</taxon>
        <taxon>Capitella</taxon>
    </lineage>
</organism>
<dbReference type="OrthoDB" id="6496929at2759"/>
<accession>R7THV8</accession>
<protein>
    <recommendedName>
        <fullName evidence="5">UPAR/Ly6 domain-containing protein</fullName>
    </recommendedName>
</protein>
<evidence type="ECO:0000313" key="3">
    <source>
        <dbReference type="EnsemblMetazoa" id="CapteP218141"/>
    </source>
</evidence>
<name>R7THV8_CAPTE</name>
<dbReference type="AlphaFoldDB" id="R7THV8"/>
<evidence type="ECO:0000313" key="2">
    <source>
        <dbReference type="EMBL" id="ELT93067.1"/>
    </source>
</evidence>
<proteinExistence type="predicted"/>
<keyword evidence="4" id="KW-1185">Reference proteome</keyword>
<dbReference type="Proteomes" id="UP000014760">
    <property type="component" value="Unassembled WGS sequence"/>
</dbReference>
<feature type="chain" id="PRO_5008787032" description="UPAR/Ly6 domain-containing protein" evidence="1">
    <location>
        <begin position="23"/>
        <end position="129"/>
    </location>
</feature>
<dbReference type="HOGENOM" id="CLU_2087100_0_0_1"/>
<dbReference type="EnsemblMetazoa" id="CapteT218141">
    <property type="protein sequence ID" value="CapteP218141"/>
    <property type="gene ID" value="CapteG218141"/>
</dbReference>
<dbReference type="EMBL" id="KB309904">
    <property type="protein sequence ID" value="ELT93067.1"/>
    <property type="molecule type" value="Genomic_DNA"/>
</dbReference>
<reference evidence="2 4" key="2">
    <citation type="journal article" date="2013" name="Nature">
        <title>Insights into bilaterian evolution from three spiralian genomes.</title>
        <authorList>
            <person name="Simakov O."/>
            <person name="Marletaz F."/>
            <person name="Cho S.J."/>
            <person name="Edsinger-Gonzales E."/>
            <person name="Havlak P."/>
            <person name="Hellsten U."/>
            <person name="Kuo D.H."/>
            <person name="Larsson T."/>
            <person name="Lv J."/>
            <person name="Arendt D."/>
            <person name="Savage R."/>
            <person name="Osoegawa K."/>
            <person name="de Jong P."/>
            <person name="Grimwood J."/>
            <person name="Chapman J.A."/>
            <person name="Shapiro H."/>
            <person name="Aerts A."/>
            <person name="Otillar R.P."/>
            <person name="Terry A.Y."/>
            <person name="Boore J.L."/>
            <person name="Grigoriev I.V."/>
            <person name="Lindberg D.R."/>
            <person name="Seaver E.C."/>
            <person name="Weisblat D.A."/>
            <person name="Putnam N.H."/>
            <person name="Rokhsar D.S."/>
        </authorList>
    </citation>
    <scope>NUCLEOTIDE SEQUENCE</scope>
    <source>
        <strain evidence="2 4">I ESC-2004</strain>
    </source>
</reference>
<evidence type="ECO:0008006" key="5">
    <source>
        <dbReference type="Google" id="ProtNLM"/>
    </source>
</evidence>
<evidence type="ECO:0000313" key="4">
    <source>
        <dbReference type="Proteomes" id="UP000014760"/>
    </source>
</evidence>
<reference evidence="4" key="1">
    <citation type="submission" date="2012-12" db="EMBL/GenBank/DDBJ databases">
        <authorList>
            <person name="Hellsten U."/>
            <person name="Grimwood J."/>
            <person name="Chapman J.A."/>
            <person name="Shapiro H."/>
            <person name="Aerts A."/>
            <person name="Otillar R.P."/>
            <person name="Terry A.Y."/>
            <person name="Boore J.L."/>
            <person name="Simakov O."/>
            <person name="Marletaz F."/>
            <person name="Cho S.-J."/>
            <person name="Edsinger-Gonzales E."/>
            <person name="Havlak P."/>
            <person name="Kuo D.-H."/>
            <person name="Larsson T."/>
            <person name="Lv J."/>
            <person name="Arendt D."/>
            <person name="Savage R."/>
            <person name="Osoegawa K."/>
            <person name="de Jong P."/>
            <person name="Lindberg D.R."/>
            <person name="Seaver E.C."/>
            <person name="Weisblat D.A."/>
            <person name="Putnam N.H."/>
            <person name="Grigoriev I.V."/>
            <person name="Rokhsar D.S."/>
        </authorList>
    </citation>
    <scope>NUCLEOTIDE SEQUENCE</scope>
    <source>
        <strain evidence="4">I ESC-2004</strain>
    </source>
</reference>
<evidence type="ECO:0000256" key="1">
    <source>
        <dbReference type="SAM" id="SignalP"/>
    </source>
</evidence>
<reference evidence="3" key="3">
    <citation type="submission" date="2015-06" db="UniProtKB">
        <authorList>
            <consortium name="EnsemblMetazoa"/>
        </authorList>
    </citation>
    <scope>IDENTIFICATION</scope>
</reference>
<feature type="signal peptide" evidence="1">
    <location>
        <begin position="1"/>
        <end position="22"/>
    </location>
</feature>
<keyword evidence="1" id="KW-0732">Signal</keyword>